<evidence type="ECO:0000256" key="3">
    <source>
        <dbReference type="ARBA" id="ARBA00023125"/>
    </source>
</evidence>
<comment type="similarity">
    <text evidence="1">Belongs to the LysR transcriptional regulatory family.</text>
</comment>
<dbReference type="RefSeq" id="WP_097154863.1">
    <property type="nucleotide sequence ID" value="NZ_OBEL01000005.1"/>
</dbReference>
<dbReference type="Gene3D" id="1.10.10.10">
    <property type="entry name" value="Winged helix-like DNA-binding domain superfamily/Winged helix DNA-binding domain"/>
    <property type="match status" value="1"/>
</dbReference>
<protein>
    <submittedName>
        <fullName evidence="6">Transcriptional regulator, LysR family</fullName>
    </submittedName>
</protein>
<dbReference type="EMBL" id="OBEL01000005">
    <property type="protein sequence ID" value="SNZ20481.1"/>
    <property type="molecule type" value="Genomic_DNA"/>
</dbReference>
<dbReference type="PROSITE" id="PS50931">
    <property type="entry name" value="HTH_LYSR"/>
    <property type="match status" value="1"/>
</dbReference>
<evidence type="ECO:0000256" key="1">
    <source>
        <dbReference type="ARBA" id="ARBA00009437"/>
    </source>
</evidence>
<dbReference type="PANTHER" id="PTHR30126:SF2">
    <property type="entry name" value="HTH-TYPE TRANSCRIPTIONAL REGULATOR YJIE"/>
    <property type="match status" value="1"/>
</dbReference>
<dbReference type="InterPro" id="IPR005119">
    <property type="entry name" value="LysR_subst-bd"/>
</dbReference>
<name>A0A285PKT1_9HYPH</name>
<dbReference type="SUPFAM" id="SSF46785">
    <property type="entry name" value="Winged helix' DNA-binding domain"/>
    <property type="match status" value="1"/>
</dbReference>
<dbReference type="InterPro" id="IPR000847">
    <property type="entry name" value="LysR_HTH_N"/>
</dbReference>
<evidence type="ECO:0000313" key="6">
    <source>
        <dbReference type="EMBL" id="SNZ20481.1"/>
    </source>
</evidence>
<dbReference type="Pfam" id="PF03466">
    <property type="entry name" value="LysR_substrate"/>
    <property type="match status" value="1"/>
</dbReference>
<keyword evidence="7" id="KW-1185">Reference proteome</keyword>
<dbReference type="InterPro" id="IPR036390">
    <property type="entry name" value="WH_DNA-bd_sf"/>
</dbReference>
<feature type="domain" description="HTH lysR-type" evidence="5">
    <location>
        <begin position="1"/>
        <end position="58"/>
    </location>
</feature>
<keyword evidence="4" id="KW-0804">Transcription</keyword>
<accession>A0A285PKT1</accession>
<dbReference type="PRINTS" id="PR00039">
    <property type="entry name" value="HTHLYSR"/>
</dbReference>
<sequence length="317" mass="35951">MDTNWLTDFLVLSKTGSFSQAAEERYITQSAFSRRIKALENWLGADLIDRSSYPVSLTPEGVAFKDTAQSVLQELQLNRVEFQRRNTSRLPDLRLASATTLALSFVPEWLEQIQSACGNFSVSMDTYDFYQMVEMLSDRKIDLVLLYYHPQVPAFLEQHEFESLKLGTDVMHLCTAMDEKGRPAYDVNRPPHSGLPYVGYGQTGYFSKVEDLIFSQMTAQDPKFVCSSQSGTCEFMKKLALMERTMLWLPTCSAHDSLQAGEITLAGDGRFDTELEIRVYKSRNNSSPLVSTIWSHLQKDPCAGHLKRYRLDGDVTS</sequence>
<dbReference type="GO" id="GO:0003700">
    <property type="term" value="F:DNA-binding transcription factor activity"/>
    <property type="evidence" value="ECO:0007669"/>
    <property type="project" value="InterPro"/>
</dbReference>
<dbReference type="InterPro" id="IPR036388">
    <property type="entry name" value="WH-like_DNA-bd_sf"/>
</dbReference>
<evidence type="ECO:0000313" key="7">
    <source>
        <dbReference type="Proteomes" id="UP000219439"/>
    </source>
</evidence>
<gene>
    <name evidence="6" type="ORF">SAMN06265368_3585</name>
</gene>
<dbReference type="Proteomes" id="UP000219439">
    <property type="component" value="Unassembled WGS sequence"/>
</dbReference>
<dbReference type="AlphaFoldDB" id="A0A285PKT1"/>
<dbReference type="SUPFAM" id="SSF53850">
    <property type="entry name" value="Periplasmic binding protein-like II"/>
    <property type="match status" value="1"/>
</dbReference>
<evidence type="ECO:0000259" key="5">
    <source>
        <dbReference type="PROSITE" id="PS50931"/>
    </source>
</evidence>
<keyword evidence="3" id="KW-0238">DNA-binding</keyword>
<proteinExistence type="inferred from homology"/>
<evidence type="ECO:0000256" key="4">
    <source>
        <dbReference type="ARBA" id="ARBA00023163"/>
    </source>
</evidence>
<dbReference type="PANTHER" id="PTHR30126">
    <property type="entry name" value="HTH-TYPE TRANSCRIPTIONAL REGULATOR"/>
    <property type="match status" value="1"/>
</dbReference>
<dbReference type="OrthoDB" id="528082at2"/>
<keyword evidence="2" id="KW-0805">Transcription regulation</keyword>
<reference evidence="6 7" key="1">
    <citation type="submission" date="2017-09" db="EMBL/GenBank/DDBJ databases">
        <authorList>
            <person name="Ehlers B."/>
            <person name="Leendertz F.H."/>
        </authorList>
    </citation>
    <scope>NUCLEOTIDE SEQUENCE [LARGE SCALE GENOMIC DNA]</scope>
    <source>
        <strain evidence="6 7">DSM 18289</strain>
    </source>
</reference>
<dbReference type="GO" id="GO:0000976">
    <property type="term" value="F:transcription cis-regulatory region binding"/>
    <property type="evidence" value="ECO:0007669"/>
    <property type="project" value="TreeGrafter"/>
</dbReference>
<organism evidence="6 7">
    <name type="scientific">Cohaesibacter gelatinilyticus</name>
    <dbReference type="NCBI Taxonomy" id="372072"/>
    <lineage>
        <taxon>Bacteria</taxon>
        <taxon>Pseudomonadati</taxon>
        <taxon>Pseudomonadota</taxon>
        <taxon>Alphaproteobacteria</taxon>
        <taxon>Hyphomicrobiales</taxon>
        <taxon>Cohaesibacteraceae</taxon>
    </lineage>
</organism>
<dbReference type="CDD" id="cd05466">
    <property type="entry name" value="PBP2_LTTR_substrate"/>
    <property type="match status" value="1"/>
</dbReference>
<dbReference type="Gene3D" id="3.40.190.10">
    <property type="entry name" value="Periplasmic binding protein-like II"/>
    <property type="match status" value="1"/>
</dbReference>
<evidence type="ECO:0000256" key="2">
    <source>
        <dbReference type="ARBA" id="ARBA00023015"/>
    </source>
</evidence>
<dbReference type="Pfam" id="PF00126">
    <property type="entry name" value="HTH_1"/>
    <property type="match status" value="1"/>
</dbReference>